<feature type="domain" description="Pyridoxine 5'-phosphate oxidase dimerisation C-terminal" evidence="7">
    <location>
        <begin position="167"/>
        <end position="207"/>
    </location>
</feature>
<gene>
    <name evidence="8" type="primary">pdxH</name>
    <name evidence="8" type="ORF">D1825_14875</name>
</gene>
<feature type="binding site" evidence="5">
    <location>
        <position position="81"/>
    </location>
    <ligand>
        <name>FMN</name>
        <dbReference type="ChEBI" id="CHEBI:58210"/>
    </ligand>
</feature>
<dbReference type="OrthoDB" id="9780392at2"/>
<comment type="cofactor">
    <cofactor evidence="5">
        <name>FMN</name>
        <dbReference type="ChEBI" id="CHEBI:58210"/>
    </cofactor>
    <text evidence="5">Binds 1 FMN per subunit.</text>
</comment>
<feature type="domain" description="Pyridoxamine 5'-phosphate oxidase N-terminal" evidence="6">
    <location>
        <begin position="37"/>
        <end position="150"/>
    </location>
</feature>
<dbReference type="InterPro" id="IPR011576">
    <property type="entry name" value="Pyridox_Oxase_N"/>
</dbReference>
<keyword evidence="9" id="KW-1185">Reference proteome</keyword>
<evidence type="ECO:0000256" key="5">
    <source>
        <dbReference type="PIRSR" id="PIRSR000190-2"/>
    </source>
</evidence>
<evidence type="ECO:0000256" key="2">
    <source>
        <dbReference type="ARBA" id="ARBA00022630"/>
    </source>
</evidence>
<comment type="similarity">
    <text evidence="1">Belongs to the pyridoxamine 5'-phosphate oxidase family.</text>
</comment>
<evidence type="ECO:0000259" key="6">
    <source>
        <dbReference type="Pfam" id="PF01243"/>
    </source>
</evidence>
<evidence type="ECO:0000313" key="9">
    <source>
        <dbReference type="Proteomes" id="UP000283374"/>
    </source>
</evidence>
<sequence length="207" mass="22563">MAVTLSGDPTLVLPEFDSPPREPLALLRAWFAAAEQRGVREPWAATLATADEDGTPSTRTLAIKGIDERGLVFGSFTGSRKGRELAARPRASLTFYWRETLQQVTVAGPVETLPDDASDALFHDRPPLAQATTAASRQSEPLVSEAELRAAAAALAAGGPIARPADWTGYRVVAERIELWYGSTDRLHRRLQYTLIDGTWTAQRLQP</sequence>
<dbReference type="SUPFAM" id="SSF50475">
    <property type="entry name" value="FMN-binding split barrel"/>
    <property type="match status" value="1"/>
</dbReference>
<reference evidence="8 9" key="1">
    <citation type="submission" date="2018-08" db="EMBL/GenBank/DDBJ databases">
        <title>Cellulomonas rhizosphaerae sp. nov., a novel actinomycete isolated from soil.</title>
        <authorList>
            <person name="Tian Y."/>
        </authorList>
    </citation>
    <scope>NUCLEOTIDE SEQUENCE [LARGE SCALE GENOMIC DNA]</scope>
    <source>
        <strain evidence="8 9">NEAU-TCZ24</strain>
    </source>
</reference>
<organism evidence="8 9">
    <name type="scientific">Cellulomonas rhizosphaerae</name>
    <dbReference type="NCBI Taxonomy" id="2293719"/>
    <lineage>
        <taxon>Bacteria</taxon>
        <taxon>Bacillati</taxon>
        <taxon>Actinomycetota</taxon>
        <taxon>Actinomycetes</taxon>
        <taxon>Micrococcales</taxon>
        <taxon>Cellulomonadaceae</taxon>
        <taxon>Cellulomonas</taxon>
    </lineage>
</organism>
<comment type="caution">
    <text evidence="8">The sequence shown here is derived from an EMBL/GenBank/DDBJ whole genome shotgun (WGS) entry which is preliminary data.</text>
</comment>
<keyword evidence="4 8" id="KW-0560">Oxidoreductase</keyword>
<dbReference type="GO" id="GO:0008615">
    <property type="term" value="P:pyridoxine biosynthetic process"/>
    <property type="evidence" value="ECO:0007669"/>
    <property type="project" value="InterPro"/>
</dbReference>
<keyword evidence="2" id="KW-0285">Flavoprotein</keyword>
<name>A0A413RIM6_9CELL</name>
<evidence type="ECO:0000256" key="1">
    <source>
        <dbReference type="ARBA" id="ARBA00007301"/>
    </source>
</evidence>
<dbReference type="InterPro" id="IPR012349">
    <property type="entry name" value="Split_barrel_FMN-bd"/>
</dbReference>
<keyword evidence="3 5" id="KW-0288">FMN</keyword>
<dbReference type="Pfam" id="PF10590">
    <property type="entry name" value="PNP_phzG_C"/>
    <property type="match status" value="1"/>
</dbReference>
<dbReference type="EMBL" id="QWKP01000216">
    <property type="protein sequence ID" value="RHA38181.1"/>
    <property type="molecule type" value="Genomic_DNA"/>
</dbReference>
<feature type="binding site" evidence="5">
    <location>
        <position position="103"/>
    </location>
    <ligand>
        <name>FMN</name>
        <dbReference type="ChEBI" id="CHEBI:58210"/>
    </ligand>
</feature>
<evidence type="ECO:0000256" key="3">
    <source>
        <dbReference type="ARBA" id="ARBA00022643"/>
    </source>
</evidence>
<dbReference type="GO" id="GO:0004733">
    <property type="term" value="F:pyridoxamine phosphate oxidase activity"/>
    <property type="evidence" value="ECO:0007669"/>
    <property type="project" value="UniProtKB-EC"/>
</dbReference>
<dbReference type="Pfam" id="PF01243">
    <property type="entry name" value="PNPOx_N"/>
    <property type="match status" value="1"/>
</dbReference>
<dbReference type="InterPro" id="IPR053451">
    <property type="entry name" value="Phenazine_biosynth_oxidase"/>
</dbReference>
<feature type="binding site" evidence="5">
    <location>
        <position position="190"/>
    </location>
    <ligand>
        <name>FMN</name>
        <dbReference type="ChEBI" id="CHEBI:58210"/>
    </ligand>
</feature>
<dbReference type="EC" id="1.4.3.5" evidence="8"/>
<dbReference type="Gene3D" id="2.30.110.10">
    <property type="entry name" value="Electron Transport, Fmn-binding Protein, Chain A"/>
    <property type="match status" value="1"/>
</dbReference>
<feature type="binding site" evidence="5">
    <location>
        <position position="80"/>
    </location>
    <ligand>
        <name>FMN</name>
        <dbReference type="ChEBI" id="CHEBI:58210"/>
    </ligand>
</feature>
<evidence type="ECO:0000256" key="4">
    <source>
        <dbReference type="ARBA" id="ARBA00023002"/>
    </source>
</evidence>
<dbReference type="InterPro" id="IPR000659">
    <property type="entry name" value="Pyridox_Oxase"/>
</dbReference>
<accession>A0A413RIM6</accession>
<dbReference type="NCBIfam" id="NF004231">
    <property type="entry name" value="PRK05679.1"/>
    <property type="match status" value="1"/>
</dbReference>
<proteinExistence type="inferred from homology"/>
<dbReference type="PANTHER" id="PTHR10851">
    <property type="entry name" value="PYRIDOXINE-5-PHOSPHATE OXIDASE"/>
    <property type="match status" value="1"/>
</dbReference>
<dbReference type="Proteomes" id="UP000283374">
    <property type="component" value="Unassembled WGS sequence"/>
</dbReference>
<feature type="binding site" evidence="5">
    <location>
        <begin position="138"/>
        <end position="139"/>
    </location>
    <ligand>
        <name>FMN</name>
        <dbReference type="ChEBI" id="CHEBI:58210"/>
    </ligand>
</feature>
<dbReference type="AlphaFoldDB" id="A0A413RIM6"/>
<evidence type="ECO:0000259" key="7">
    <source>
        <dbReference type="Pfam" id="PF10590"/>
    </source>
</evidence>
<protein>
    <submittedName>
        <fullName evidence="8">Pyridoxamine 5'-phosphate oxidase</fullName>
        <ecNumber evidence="8">1.4.3.5</ecNumber>
    </submittedName>
</protein>
<feature type="binding site" evidence="5">
    <location>
        <position position="180"/>
    </location>
    <ligand>
        <name>FMN</name>
        <dbReference type="ChEBI" id="CHEBI:58210"/>
    </ligand>
</feature>
<dbReference type="NCBIfam" id="NF038138">
    <property type="entry name" value="phena_PhzG"/>
    <property type="match status" value="1"/>
</dbReference>
<evidence type="ECO:0000313" key="8">
    <source>
        <dbReference type="EMBL" id="RHA38181.1"/>
    </source>
</evidence>
<dbReference type="InterPro" id="IPR019576">
    <property type="entry name" value="Pyridoxamine_oxidase_dimer_C"/>
</dbReference>
<feature type="binding site" evidence="5">
    <location>
        <begin position="59"/>
        <end position="64"/>
    </location>
    <ligand>
        <name>FMN</name>
        <dbReference type="ChEBI" id="CHEBI:58210"/>
    </ligand>
</feature>
<dbReference type="PIRSF" id="PIRSF000190">
    <property type="entry name" value="Pyd_amn-ph_oxd"/>
    <property type="match status" value="1"/>
</dbReference>
<dbReference type="PANTHER" id="PTHR10851:SF0">
    <property type="entry name" value="PYRIDOXINE-5'-PHOSPHATE OXIDASE"/>
    <property type="match status" value="1"/>
</dbReference>
<dbReference type="GO" id="GO:0010181">
    <property type="term" value="F:FMN binding"/>
    <property type="evidence" value="ECO:0007669"/>
    <property type="project" value="InterPro"/>
</dbReference>